<protein>
    <submittedName>
        <fullName evidence="1">DUF2292 domain-containing protein</fullName>
    </submittedName>
</protein>
<dbReference type="InterPro" id="IPR018743">
    <property type="entry name" value="DUF2292"/>
</dbReference>
<proteinExistence type="predicted"/>
<evidence type="ECO:0000313" key="2">
    <source>
        <dbReference type="Proteomes" id="UP000469523"/>
    </source>
</evidence>
<organism evidence="1 2">
    <name type="scientific">Tissierella pigra</name>
    <dbReference type="NCBI Taxonomy" id="2607614"/>
    <lineage>
        <taxon>Bacteria</taxon>
        <taxon>Bacillati</taxon>
        <taxon>Bacillota</taxon>
        <taxon>Tissierellia</taxon>
        <taxon>Tissierellales</taxon>
        <taxon>Tissierellaceae</taxon>
        <taxon>Tissierella</taxon>
    </lineage>
</organism>
<comment type="caution">
    <text evidence="1">The sequence shown here is derived from an EMBL/GenBank/DDBJ whole genome shotgun (WGS) entry which is preliminary data.</text>
</comment>
<dbReference type="EMBL" id="VUNQ01000006">
    <property type="protein sequence ID" value="MSU00724.1"/>
    <property type="molecule type" value="Genomic_DNA"/>
</dbReference>
<gene>
    <name evidence="1" type="ORF">FYJ83_04480</name>
</gene>
<evidence type="ECO:0000313" key="1">
    <source>
        <dbReference type="EMBL" id="MSU00724.1"/>
    </source>
</evidence>
<keyword evidence="2" id="KW-1185">Reference proteome</keyword>
<dbReference type="AlphaFoldDB" id="A0A6N7XW07"/>
<dbReference type="RefSeq" id="WP_216584993.1">
    <property type="nucleotide sequence ID" value="NZ_JAHLPJ010000001.1"/>
</dbReference>
<sequence length="50" mass="5881">MNDKNVSLRLTDKEKNLIELIRNTEFGEIKIIIQNSEPVRVEELKKSIKL</sequence>
<accession>A0A6N7XW07</accession>
<dbReference type="Proteomes" id="UP000469523">
    <property type="component" value="Unassembled WGS sequence"/>
</dbReference>
<reference evidence="1 2" key="1">
    <citation type="submission" date="2019-09" db="EMBL/GenBank/DDBJ databases">
        <title>In-depth cultivation of the pig gut microbiome towards novel bacterial diversity and tailored functional studies.</title>
        <authorList>
            <person name="Wylensek D."/>
            <person name="Hitch T.C.A."/>
            <person name="Clavel T."/>
        </authorList>
    </citation>
    <scope>NUCLEOTIDE SEQUENCE [LARGE SCALE GENOMIC DNA]</scope>
    <source>
        <strain evidence="1 2">WCA3-693-APC-4?</strain>
    </source>
</reference>
<name>A0A6N7XW07_9FIRM</name>
<dbReference type="Pfam" id="PF10055">
    <property type="entry name" value="DUF2292"/>
    <property type="match status" value="1"/>
</dbReference>